<dbReference type="GO" id="GO:1901264">
    <property type="term" value="P:carbohydrate derivative transport"/>
    <property type="evidence" value="ECO:0007669"/>
    <property type="project" value="TreeGrafter"/>
</dbReference>
<keyword evidence="7 8" id="KW-0472">Membrane</keyword>
<dbReference type="Pfam" id="PF02378">
    <property type="entry name" value="PTS_EIIC"/>
    <property type="match status" value="1"/>
</dbReference>
<feature type="transmembrane region" description="Helical" evidence="9">
    <location>
        <begin position="187"/>
        <end position="209"/>
    </location>
</feature>
<dbReference type="GO" id="GO:0009401">
    <property type="term" value="P:phosphoenolpyruvate-dependent sugar phosphotransferase system"/>
    <property type="evidence" value="ECO:0007669"/>
    <property type="project" value="InterPro"/>
</dbReference>
<evidence type="ECO:0000256" key="9">
    <source>
        <dbReference type="SAM" id="Phobius"/>
    </source>
</evidence>
<dbReference type="EMBL" id="FP929061">
    <property type="protein sequence ID" value="CBL39345.1"/>
    <property type="molecule type" value="Genomic_DNA"/>
</dbReference>
<evidence type="ECO:0000256" key="3">
    <source>
        <dbReference type="ARBA" id="ARBA00022475"/>
    </source>
</evidence>
<reference evidence="12 15" key="3">
    <citation type="submission" date="2015-09" db="EMBL/GenBank/DDBJ databases">
        <authorList>
            <consortium name="Pathogen Informatics"/>
        </authorList>
    </citation>
    <scope>NUCLEOTIDE SEQUENCE [LARGE SCALE GENOMIC DNA]</scope>
    <source>
        <strain evidence="12 15">2789STDY5608868</strain>
    </source>
</reference>
<evidence type="ECO:0000259" key="10">
    <source>
        <dbReference type="PROSITE" id="PS51105"/>
    </source>
</evidence>
<keyword evidence="2 8" id="KW-0813">Transport</keyword>
<dbReference type="RefSeq" id="WP_008394308.1">
    <property type="nucleotide sequence ID" value="NC_021016.1"/>
</dbReference>
<dbReference type="Proteomes" id="UP001644750">
    <property type="component" value="Unassembled WGS sequence"/>
</dbReference>
<keyword evidence="5 9" id="KW-0812">Transmembrane</keyword>
<dbReference type="EMBL" id="CYXT01000013">
    <property type="protein sequence ID" value="CUM98061.1"/>
    <property type="molecule type" value="Genomic_DNA"/>
</dbReference>
<evidence type="ECO:0000256" key="7">
    <source>
        <dbReference type="ARBA" id="ARBA00023136"/>
    </source>
</evidence>
<dbReference type="GO" id="GO:0008982">
    <property type="term" value="F:protein-N(PI)-phosphohistidine-sugar phosphotransferase activity"/>
    <property type="evidence" value="ECO:0007669"/>
    <property type="project" value="UniProtKB-UniRule"/>
</dbReference>
<feature type="transmembrane region" description="Helical" evidence="9">
    <location>
        <begin position="230"/>
        <end position="250"/>
    </location>
</feature>
<evidence type="ECO:0000256" key="4">
    <source>
        <dbReference type="ARBA" id="ARBA00022597"/>
    </source>
</evidence>
<protein>
    <recommendedName>
        <fullName evidence="8">Permease IIC component</fullName>
    </recommendedName>
</protein>
<dbReference type="PIRSF" id="PIRSF006351">
    <property type="entry name" value="PTS_EIIC-Cellobiose"/>
    <property type="match status" value="1"/>
</dbReference>
<evidence type="ECO:0000313" key="16">
    <source>
        <dbReference type="Proteomes" id="UP001644750"/>
    </source>
</evidence>
<keyword evidence="4 8" id="KW-0762">Sugar transport</keyword>
<feature type="transmembrane region" description="Helical" evidence="9">
    <location>
        <begin position="101"/>
        <end position="119"/>
    </location>
</feature>
<dbReference type="AlphaFoldDB" id="D4MVC9"/>
<evidence type="ECO:0000313" key="15">
    <source>
        <dbReference type="Proteomes" id="UP000095598"/>
    </source>
</evidence>
<keyword evidence="6 9" id="KW-1133">Transmembrane helix</keyword>
<comment type="function">
    <text evidence="8">The phosphoenolpyruvate-dependent sugar phosphotransferase system (PTS), a major carbohydrate active -transport system, catalyzes the phosphorylation of incoming sugar substrates concomitant with their translocation across the cell membrane.</text>
</comment>
<dbReference type="Proteomes" id="UP000095598">
    <property type="component" value="Unassembled WGS sequence"/>
</dbReference>
<dbReference type="InterPro" id="IPR051088">
    <property type="entry name" value="PTS_Sugar-EIIC/EIIB"/>
</dbReference>
<keyword evidence="3 8" id="KW-1003">Cell membrane</keyword>
<feature type="transmembrane region" description="Helical" evidence="9">
    <location>
        <begin position="353"/>
        <end position="380"/>
    </location>
</feature>
<accession>D4MVC9</accession>
<reference evidence="11 14" key="1">
    <citation type="submission" date="2010-03" db="EMBL/GenBank/DDBJ databases">
        <title>The genome sequence of Clostridiales sp. SSC/2.</title>
        <authorList>
            <consortium name="metaHIT consortium -- http://www.metahit.eu/"/>
            <person name="Pajon A."/>
            <person name="Turner K."/>
            <person name="Parkhill J."/>
            <person name="Duncan S."/>
            <person name="Flint H."/>
        </authorList>
    </citation>
    <scope>NUCLEOTIDE SEQUENCE [LARGE SCALE GENOMIC DNA]</scope>
    <source>
        <strain evidence="11 14">SSC/2</strain>
    </source>
</reference>
<evidence type="ECO:0000256" key="2">
    <source>
        <dbReference type="ARBA" id="ARBA00022448"/>
    </source>
</evidence>
<dbReference type="PATRIC" id="fig|245018.3.peg.2793"/>
<reference evidence="13" key="5">
    <citation type="submission" date="2020-02" db="EMBL/GenBank/DDBJ databases">
        <authorList>
            <person name="Littmann E."/>
            <person name="Sorbara M."/>
        </authorList>
    </citation>
    <scope>NUCLEOTIDE SEQUENCE</scope>
    <source>
        <strain evidence="13">MSK.14.57</strain>
    </source>
</reference>
<dbReference type="NCBIfam" id="TIGR00410">
    <property type="entry name" value="lacE"/>
    <property type="match status" value="1"/>
</dbReference>
<name>D4MVC9_ANAHA</name>
<evidence type="ECO:0000313" key="12">
    <source>
        <dbReference type="EMBL" id="CUM98061.1"/>
    </source>
</evidence>
<feature type="transmembrane region" description="Helical" evidence="9">
    <location>
        <begin position="31"/>
        <end position="55"/>
    </location>
</feature>
<feature type="transmembrane region" description="Helical" evidence="9">
    <location>
        <begin position="400"/>
        <end position="419"/>
    </location>
</feature>
<dbReference type="STRING" id="649756.ERS852387_00681"/>
<evidence type="ECO:0000313" key="13">
    <source>
        <dbReference type="EMBL" id="NSJ79232.1"/>
    </source>
</evidence>
<feature type="transmembrane region" description="Helical" evidence="9">
    <location>
        <begin position="67"/>
        <end position="89"/>
    </location>
</feature>
<dbReference type="GO" id="GO:0005886">
    <property type="term" value="C:plasma membrane"/>
    <property type="evidence" value="ECO:0007669"/>
    <property type="project" value="UniProtKB-SubCell"/>
</dbReference>
<evidence type="ECO:0000313" key="14">
    <source>
        <dbReference type="Proteomes" id="UP000008960"/>
    </source>
</evidence>
<dbReference type="InterPro" id="IPR004501">
    <property type="entry name" value="PTS_EIIC_3"/>
</dbReference>
<dbReference type="PANTHER" id="PTHR33989">
    <property type="match status" value="1"/>
</dbReference>
<reference evidence="13 16" key="4">
    <citation type="journal article" date="2020" name="Cell Host Microbe">
        <title>Functional and Genomic Variation between Human-Derived Isolates of Lachnospiraceae Reveals Inter- and Intra-Species Diversity.</title>
        <authorList>
            <person name="Sorbara M.T."/>
            <person name="Littmann E.R."/>
            <person name="Fontana E."/>
            <person name="Moody T.U."/>
            <person name="Kohout C.E."/>
            <person name="Gjonbalaj M."/>
            <person name="Eaton V."/>
            <person name="Seok R."/>
            <person name="Leiner I.M."/>
            <person name="Pamer E.G."/>
        </authorList>
    </citation>
    <scope>NUCLEOTIDE SEQUENCE [LARGE SCALE GENOMIC DNA]</scope>
    <source>
        <strain evidence="13 16">MSK.14.57</strain>
    </source>
</reference>
<organism evidence="11 14">
    <name type="scientific">Anaerostipes hadrus</name>
    <dbReference type="NCBI Taxonomy" id="649756"/>
    <lineage>
        <taxon>Bacteria</taxon>
        <taxon>Bacillati</taxon>
        <taxon>Bacillota</taxon>
        <taxon>Clostridia</taxon>
        <taxon>Lachnospirales</taxon>
        <taxon>Lachnospiraceae</taxon>
        <taxon>Anaerostipes</taxon>
    </lineage>
</organism>
<feature type="transmembrane region" description="Helical" evidence="9">
    <location>
        <begin position="293"/>
        <end position="313"/>
    </location>
</feature>
<reference evidence="11 14" key="2">
    <citation type="submission" date="2010-03" db="EMBL/GenBank/DDBJ databases">
        <authorList>
            <person name="Pajon A."/>
        </authorList>
    </citation>
    <scope>NUCLEOTIDE SEQUENCE [LARGE SCALE GENOMIC DNA]</scope>
    <source>
        <strain evidence="11 14">SSC/2</strain>
    </source>
</reference>
<dbReference type="PANTHER" id="PTHR33989:SF10">
    <property type="entry name" value="PERMEASE IIC COMPONENT"/>
    <property type="match status" value="1"/>
</dbReference>
<dbReference type="KEGG" id="bprl:CL2_25030"/>
<dbReference type="PROSITE" id="PS51105">
    <property type="entry name" value="PTS_EIIC_TYPE_3"/>
    <property type="match status" value="1"/>
</dbReference>
<evidence type="ECO:0000256" key="1">
    <source>
        <dbReference type="ARBA" id="ARBA00004651"/>
    </source>
</evidence>
<dbReference type="EMBL" id="JAAITB010000011">
    <property type="protein sequence ID" value="NSJ79232.1"/>
    <property type="molecule type" value="Genomic_DNA"/>
</dbReference>
<dbReference type="InterPro" id="IPR004796">
    <property type="entry name" value="PTS_IIC_cello"/>
</dbReference>
<evidence type="ECO:0000256" key="5">
    <source>
        <dbReference type="ARBA" id="ARBA00022692"/>
    </source>
</evidence>
<sequence length="437" mass="47085">MGGNNKFIDKFSNVAMRVGGQIHLKALRDTFATIMPLYILAGVAVLINNVVLPFILKGNALVNAQYWGTVITNGTLNISGLLVAPIVAYMLSQSKRFENPLAAAIIALSSLIVMMPNVLEVTPVGAEKGVQVSGILGFSNIGTTGLFAGIIIGLITCELFITISHIDKLQIKLGDNIPPAVANSFNVLIPVILVLAFWGIISTVLFVCFDTNLVALISKFIQEPLRKVNTSLFGVIFLYSLGNFLFTLGIHQTVIYGTLLEPLLIANINENMLAYANHHTIPHIMNVAFVPTFGMIGGSGSTIVLLIVTFLFSKNKASKSIAKLGLAPGIFNINEPVIFGYPVVYNMALMIPFVALPAIGIAIAYAATALGFMSKCVVYIPWTTPPLVNAYLATAGDFRAVIVQLIIIAIGVLLYLPFVKINDKIMEKQMEQSNEEA</sequence>
<evidence type="ECO:0000313" key="11">
    <source>
        <dbReference type="EMBL" id="CBL39345.1"/>
    </source>
</evidence>
<feature type="domain" description="PTS EIIC type-3" evidence="10">
    <location>
        <begin position="7"/>
        <end position="418"/>
    </location>
</feature>
<evidence type="ECO:0000256" key="6">
    <source>
        <dbReference type="ARBA" id="ARBA00022989"/>
    </source>
</evidence>
<dbReference type="Proteomes" id="UP000008960">
    <property type="component" value="Chromosome"/>
</dbReference>
<gene>
    <name evidence="12" type="primary">gmuC</name>
    <name evidence="11" type="ORF">CL2_25030</name>
    <name evidence="12" type="ORF">ERS852425_01831</name>
    <name evidence="13" type="ORF">G5A72_06440</name>
</gene>
<proteinExistence type="predicted"/>
<comment type="subcellular location">
    <subcellularLocation>
        <location evidence="1">Cell membrane</location>
        <topology evidence="1">Multi-pass membrane protein</topology>
    </subcellularLocation>
</comment>
<keyword evidence="16" id="KW-1185">Reference proteome</keyword>
<dbReference type="InterPro" id="IPR003352">
    <property type="entry name" value="PTS_EIIC"/>
</dbReference>
<evidence type="ECO:0000256" key="8">
    <source>
        <dbReference type="PIRNR" id="PIRNR006351"/>
    </source>
</evidence>